<dbReference type="EMBL" id="JAUEPN010000007">
    <property type="protein sequence ID" value="KAK3292217.1"/>
    <property type="molecule type" value="Genomic_DNA"/>
</dbReference>
<organism evidence="2 3">
    <name type="scientific">Chaetomium fimeti</name>
    <dbReference type="NCBI Taxonomy" id="1854472"/>
    <lineage>
        <taxon>Eukaryota</taxon>
        <taxon>Fungi</taxon>
        <taxon>Dikarya</taxon>
        <taxon>Ascomycota</taxon>
        <taxon>Pezizomycotina</taxon>
        <taxon>Sordariomycetes</taxon>
        <taxon>Sordariomycetidae</taxon>
        <taxon>Sordariales</taxon>
        <taxon>Chaetomiaceae</taxon>
        <taxon>Chaetomium</taxon>
    </lineage>
</organism>
<keyword evidence="3" id="KW-1185">Reference proteome</keyword>
<reference evidence="2" key="2">
    <citation type="submission" date="2023-06" db="EMBL/GenBank/DDBJ databases">
        <authorList>
            <consortium name="Lawrence Berkeley National Laboratory"/>
            <person name="Haridas S."/>
            <person name="Hensen N."/>
            <person name="Bonometti L."/>
            <person name="Westerberg I."/>
            <person name="Brannstrom I.O."/>
            <person name="Guillou S."/>
            <person name="Cros-Aarteil S."/>
            <person name="Calhoun S."/>
            <person name="Kuo A."/>
            <person name="Mondo S."/>
            <person name="Pangilinan J."/>
            <person name="Riley R."/>
            <person name="Labutti K."/>
            <person name="Andreopoulos B."/>
            <person name="Lipzen A."/>
            <person name="Chen C."/>
            <person name="Yanf M."/>
            <person name="Daum C."/>
            <person name="Ng V."/>
            <person name="Clum A."/>
            <person name="Steindorff A."/>
            <person name="Ohm R."/>
            <person name="Martin F."/>
            <person name="Silar P."/>
            <person name="Natvig D."/>
            <person name="Lalanne C."/>
            <person name="Gautier V."/>
            <person name="Ament-Velasquez S.L."/>
            <person name="Kruys A."/>
            <person name="Hutchinson M.I."/>
            <person name="Powell A.J."/>
            <person name="Barry K."/>
            <person name="Miller A.N."/>
            <person name="Grigoriev I.V."/>
            <person name="Debuchy R."/>
            <person name="Gladieux P."/>
            <person name="Thoren M.H."/>
            <person name="Johannesson H."/>
        </authorList>
    </citation>
    <scope>NUCLEOTIDE SEQUENCE</scope>
    <source>
        <strain evidence="2">CBS 168.71</strain>
    </source>
</reference>
<name>A0AAE0LP45_9PEZI</name>
<proteinExistence type="predicted"/>
<dbReference type="GeneID" id="87836563"/>
<evidence type="ECO:0000313" key="3">
    <source>
        <dbReference type="Proteomes" id="UP001278766"/>
    </source>
</evidence>
<comment type="caution">
    <text evidence="2">The sequence shown here is derived from an EMBL/GenBank/DDBJ whole genome shotgun (WGS) entry which is preliminary data.</text>
</comment>
<gene>
    <name evidence="2" type="ORF">B0H64DRAFT_224399</name>
</gene>
<feature type="region of interest" description="Disordered" evidence="1">
    <location>
        <begin position="1"/>
        <end position="25"/>
    </location>
</feature>
<accession>A0AAE0LP45</accession>
<protein>
    <submittedName>
        <fullName evidence="2">Uncharacterized protein</fullName>
    </submittedName>
</protein>
<sequence length="86" mass="9565">MTGRNLPSSPSLGRTQSRPQVKGSARAMAYNVSICTTDDLQCLTQPTRSTESHPRYLDHDWSRAGAGRHVEPNIPRSWHFRTACVG</sequence>
<dbReference type="Proteomes" id="UP001278766">
    <property type="component" value="Unassembled WGS sequence"/>
</dbReference>
<evidence type="ECO:0000313" key="2">
    <source>
        <dbReference type="EMBL" id="KAK3292217.1"/>
    </source>
</evidence>
<dbReference type="AlphaFoldDB" id="A0AAE0LP45"/>
<dbReference type="RefSeq" id="XP_062655731.1">
    <property type="nucleotide sequence ID" value="XM_062799615.1"/>
</dbReference>
<evidence type="ECO:0000256" key="1">
    <source>
        <dbReference type="SAM" id="MobiDB-lite"/>
    </source>
</evidence>
<reference evidence="2" key="1">
    <citation type="journal article" date="2023" name="Mol. Phylogenet. Evol.">
        <title>Genome-scale phylogeny and comparative genomics of the fungal order Sordariales.</title>
        <authorList>
            <person name="Hensen N."/>
            <person name="Bonometti L."/>
            <person name="Westerberg I."/>
            <person name="Brannstrom I.O."/>
            <person name="Guillou S."/>
            <person name="Cros-Aarteil S."/>
            <person name="Calhoun S."/>
            <person name="Haridas S."/>
            <person name="Kuo A."/>
            <person name="Mondo S."/>
            <person name="Pangilinan J."/>
            <person name="Riley R."/>
            <person name="LaButti K."/>
            <person name="Andreopoulos B."/>
            <person name="Lipzen A."/>
            <person name="Chen C."/>
            <person name="Yan M."/>
            <person name="Daum C."/>
            <person name="Ng V."/>
            <person name="Clum A."/>
            <person name="Steindorff A."/>
            <person name="Ohm R.A."/>
            <person name="Martin F."/>
            <person name="Silar P."/>
            <person name="Natvig D.O."/>
            <person name="Lalanne C."/>
            <person name="Gautier V."/>
            <person name="Ament-Velasquez S.L."/>
            <person name="Kruys A."/>
            <person name="Hutchinson M.I."/>
            <person name="Powell A.J."/>
            <person name="Barry K."/>
            <person name="Miller A.N."/>
            <person name="Grigoriev I.V."/>
            <person name="Debuchy R."/>
            <person name="Gladieux P."/>
            <person name="Hiltunen Thoren M."/>
            <person name="Johannesson H."/>
        </authorList>
    </citation>
    <scope>NUCLEOTIDE SEQUENCE</scope>
    <source>
        <strain evidence="2">CBS 168.71</strain>
    </source>
</reference>
<feature type="compositionally biased region" description="Polar residues" evidence="1">
    <location>
        <begin position="1"/>
        <end position="19"/>
    </location>
</feature>